<dbReference type="GeneID" id="98173708"/>
<evidence type="ECO:0000313" key="1">
    <source>
        <dbReference type="EMBL" id="GAB1312753.1"/>
    </source>
</evidence>
<gene>
    <name evidence="1" type="ORF">MFIFM68171_02963</name>
</gene>
<dbReference type="Proteomes" id="UP001628179">
    <property type="component" value="Unassembled WGS sequence"/>
</dbReference>
<evidence type="ECO:0000313" key="2">
    <source>
        <dbReference type="Proteomes" id="UP001628179"/>
    </source>
</evidence>
<dbReference type="RefSeq" id="XP_070914486.1">
    <property type="nucleotide sequence ID" value="XM_071058385.1"/>
</dbReference>
<accession>A0ABQ0G4R1</accession>
<reference evidence="1 2" key="1">
    <citation type="submission" date="2024-09" db="EMBL/GenBank/DDBJ databases">
        <title>Itraconazole resistance in Madurella fahalii resulting from another homologue of gene encoding cytochrome P450 14-alpha sterol demethylase (CYP51).</title>
        <authorList>
            <person name="Yoshioka I."/>
            <person name="Fahal A.H."/>
            <person name="Kaneko S."/>
            <person name="Yaguchi T."/>
        </authorList>
    </citation>
    <scope>NUCLEOTIDE SEQUENCE [LARGE SCALE GENOMIC DNA]</scope>
    <source>
        <strain evidence="1 2">IFM 68171</strain>
    </source>
</reference>
<dbReference type="EMBL" id="BAAFSV010000002">
    <property type="protein sequence ID" value="GAB1312753.1"/>
    <property type="molecule type" value="Genomic_DNA"/>
</dbReference>
<keyword evidence="2" id="KW-1185">Reference proteome</keyword>
<name>A0ABQ0G4R1_9PEZI</name>
<comment type="caution">
    <text evidence="1">The sequence shown here is derived from an EMBL/GenBank/DDBJ whole genome shotgun (WGS) entry which is preliminary data.</text>
</comment>
<sequence length="392" mass="44211">MSETADPNVDKVAYVYEQIQTRYNGNEALISAAFQGRDIVLIQSHLQSKAPTISAIWTYMRDCVSRSANVETEYTRGAYFLQCLKCPEVDPISTLVETATMLTCSSKLGAISGFFRDVSKALKDFGTSKAAQLLRPLWDQSIFLVTYGAGKREYNALLSLRENSWFIADRLLICESMHGKLPLLALPVEDLPALEDLNHLLRLEDRILSRLVTSRTQPKGRISMDWRYTAFLQERSPFIRALIPDSHPDKIAIARQIDQMRVSVATEITLTFVLNLPAEDIHGHPVRVQLTLTNTGRSHNVFKTQDCATADSPPYELVTRIADLCGIKDLKHFPLLYTALSDSSLQRIFSTLTQQGIRLEGIVFGMSGHINYLASFKRELIWSYRHIGQEVP</sequence>
<organism evidence="1 2">
    <name type="scientific">Madurella fahalii</name>
    <dbReference type="NCBI Taxonomy" id="1157608"/>
    <lineage>
        <taxon>Eukaryota</taxon>
        <taxon>Fungi</taxon>
        <taxon>Dikarya</taxon>
        <taxon>Ascomycota</taxon>
        <taxon>Pezizomycotina</taxon>
        <taxon>Sordariomycetes</taxon>
        <taxon>Sordariomycetidae</taxon>
        <taxon>Sordariales</taxon>
        <taxon>Sordariales incertae sedis</taxon>
        <taxon>Madurella</taxon>
    </lineage>
</organism>
<protein>
    <submittedName>
        <fullName evidence="1">Uncharacterized protein</fullName>
    </submittedName>
</protein>
<proteinExistence type="predicted"/>